<comment type="similarity">
    <text evidence="2">Belongs to the REXO4 family.</text>
</comment>
<evidence type="ECO:0000313" key="9">
    <source>
        <dbReference type="Ensembl" id="ENSCMUP00000030697.1"/>
    </source>
</evidence>
<feature type="region of interest" description="Disordered" evidence="8">
    <location>
        <begin position="1"/>
        <end position="254"/>
    </location>
</feature>
<dbReference type="Gene3D" id="3.30.420.10">
    <property type="entry name" value="Ribonuclease H-like superfamily/Ribonuclease H"/>
    <property type="match status" value="1"/>
</dbReference>
<keyword evidence="10" id="KW-1185">Reference proteome</keyword>
<feature type="compositionally biased region" description="Low complexity" evidence="8">
    <location>
        <begin position="1"/>
        <end position="14"/>
    </location>
</feature>
<dbReference type="InterPro" id="IPR012337">
    <property type="entry name" value="RNaseH-like_sf"/>
</dbReference>
<dbReference type="InterPro" id="IPR037431">
    <property type="entry name" value="REX4_DEDDh_dom"/>
</dbReference>
<reference evidence="10" key="1">
    <citation type="submission" date="2019-10" db="EMBL/GenBank/DDBJ databases">
        <title>Corvus moneduloides (New Caledonian crow) genome, bCorMon1, primary haplotype.</title>
        <authorList>
            <person name="Rutz C."/>
            <person name="Fungtammasan C."/>
            <person name="Mountcastle J."/>
            <person name="Formenti G."/>
            <person name="Chow W."/>
            <person name="Howe K."/>
            <person name="Steele M.P."/>
            <person name="Fernandes J."/>
            <person name="Gilbert M.T.P."/>
            <person name="Fedrigo O."/>
            <person name="Jarvis E.D."/>
            <person name="Gemmell N."/>
        </authorList>
    </citation>
    <scope>NUCLEOTIDE SEQUENCE [LARGE SCALE GENOMIC DNA]</scope>
</reference>
<reference evidence="9" key="3">
    <citation type="submission" date="2025-09" db="UniProtKB">
        <authorList>
            <consortium name="Ensembl"/>
        </authorList>
    </citation>
    <scope>IDENTIFICATION</scope>
</reference>
<dbReference type="CDD" id="cd06144">
    <property type="entry name" value="REX4_like"/>
    <property type="match status" value="1"/>
</dbReference>
<gene>
    <name evidence="9" type="primary">REXO4</name>
</gene>
<dbReference type="GO" id="GO:0005730">
    <property type="term" value="C:nucleolus"/>
    <property type="evidence" value="ECO:0007669"/>
    <property type="project" value="UniProtKB-ARBA"/>
</dbReference>
<keyword evidence="5" id="KW-0378">Hydrolase</keyword>
<dbReference type="GO" id="GO:0003676">
    <property type="term" value="F:nucleic acid binding"/>
    <property type="evidence" value="ECO:0007669"/>
    <property type="project" value="InterPro"/>
</dbReference>
<evidence type="ECO:0000256" key="2">
    <source>
        <dbReference type="ARBA" id="ARBA00010489"/>
    </source>
</evidence>
<evidence type="ECO:0000256" key="4">
    <source>
        <dbReference type="ARBA" id="ARBA00022722"/>
    </source>
</evidence>
<proteinExistence type="inferred from homology"/>
<dbReference type="GO" id="GO:0006364">
    <property type="term" value="P:rRNA processing"/>
    <property type="evidence" value="ECO:0007669"/>
    <property type="project" value="InterPro"/>
</dbReference>
<dbReference type="PANTHER" id="PTHR12801:SF158">
    <property type="entry name" value="RNA EXONUCLEASE 4"/>
    <property type="match status" value="1"/>
</dbReference>
<name>A0A8U7NHP8_CORMO</name>
<dbReference type="SMART" id="SM00479">
    <property type="entry name" value="EXOIII"/>
    <property type="match status" value="1"/>
</dbReference>
<dbReference type="AlphaFoldDB" id="A0A8U7NHP8"/>
<organism evidence="9 10">
    <name type="scientific">Corvus moneduloides</name>
    <name type="common">New Caledonian crow</name>
    <dbReference type="NCBI Taxonomy" id="1196302"/>
    <lineage>
        <taxon>Eukaryota</taxon>
        <taxon>Metazoa</taxon>
        <taxon>Chordata</taxon>
        <taxon>Craniata</taxon>
        <taxon>Vertebrata</taxon>
        <taxon>Euteleostomi</taxon>
        <taxon>Archelosauria</taxon>
        <taxon>Archosauria</taxon>
        <taxon>Dinosauria</taxon>
        <taxon>Saurischia</taxon>
        <taxon>Theropoda</taxon>
        <taxon>Coelurosauria</taxon>
        <taxon>Aves</taxon>
        <taxon>Neognathae</taxon>
        <taxon>Neoaves</taxon>
        <taxon>Telluraves</taxon>
        <taxon>Australaves</taxon>
        <taxon>Passeriformes</taxon>
        <taxon>Corvoidea</taxon>
        <taxon>Corvidae</taxon>
        <taxon>Corvus</taxon>
    </lineage>
</organism>
<dbReference type="FunFam" id="3.30.420.10:FF:000007">
    <property type="entry name" value="Interferon-stimulated exonuclease gene 20"/>
    <property type="match status" value="1"/>
</dbReference>
<evidence type="ECO:0000256" key="7">
    <source>
        <dbReference type="ARBA" id="ARBA00023242"/>
    </source>
</evidence>
<keyword evidence="6" id="KW-0269">Exonuclease</keyword>
<evidence type="ECO:0000256" key="5">
    <source>
        <dbReference type="ARBA" id="ARBA00022801"/>
    </source>
</evidence>
<accession>A0A8U7NHP8</accession>
<dbReference type="Ensembl" id="ENSCMUT00000037636.1">
    <property type="protein sequence ID" value="ENSCMUP00000030697.1"/>
    <property type="gene ID" value="ENSCMUG00000004719.2"/>
</dbReference>
<keyword evidence="7" id="KW-0539">Nucleus</keyword>
<evidence type="ECO:0000256" key="8">
    <source>
        <dbReference type="SAM" id="MobiDB-lite"/>
    </source>
</evidence>
<feature type="compositionally biased region" description="Polar residues" evidence="8">
    <location>
        <begin position="170"/>
        <end position="183"/>
    </location>
</feature>
<feature type="compositionally biased region" description="Basic residues" evidence="8">
    <location>
        <begin position="119"/>
        <end position="130"/>
    </location>
</feature>
<evidence type="ECO:0000313" key="10">
    <source>
        <dbReference type="Proteomes" id="UP000694553"/>
    </source>
</evidence>
<feature type="compositionally biased region" description="Low complexity" evidence="8">
    <location>
        <begin position="132"/>
        <end position="148"/>
    </location>
</feature>
<reference evidence="9" key="2">
    <citation type="submission" date="2025-08" db="UniProtKB">
        <authorList>
            <consortium name="Ensembl"/>
        </authorList>
    </citation>
    <scope>IDENTIFICATION</scope>
</reference>
<dbReference type="Pfam" id="PF00929">
    <property type="entry name" value="RNase_T"/>
    <property type="match status" value="1"/>
</dbReference>
<dbReference type="GO" id="GO:0006308">
    <property type="term" value="P:DNA catabolic process"/>
    <property type="evidence" value="ECO:0007669"/>
    <property type="project" value="TreeGrafter"/>
</dbReference>
<dbReference type="OMA" id="YIKPTEP"/>
<protein>
    <recommendedName>
        <fullName evidence="3">RNA exonuclease 4</fullName>
    </recommendedName>
</protein>
<dbReference type="SUPFAM" id="SSF53098">
    <property type="entry name" value="Ribonuclease H-like"/>
    <property type="match status" value="1"/>
</dbReference>
<dbReference type="Proteomes" id="UP000694553">
    <property type="component" value="Unassembled WGS sequence"/>
</dbReference>
<sequence>MPAASPQRAPAPAAKGRLGGDGGHVALGTHPCVAGVTPRPPSPGTPEPSPPPPAPEPKRGSAFPAGAVRRCAGPPAVAPARLGLAAPRSRSRSHPAEPRMAKQSPAVAQAAGPSTAARGKSKKRRKKKKAALGEAAAVSKSAAMAAVGPPRSPQEFSSNWKALQELLKQKANNSSKPLSSGQTDTKKKQPLKATKSPQVPAVNGNGTVVKTKSTNKMVTGSAKDSPPAGKPESKGVTVNKNLNGTKSNGKGCKEKKKNGIVVKEKDELKHKRRKAEEHVEQQPKEADIWFDDVDPKDIEAAIGPEAAKIARRNLRLETEQSQSVEQVLVKEKAFDGLTRAVAMDCEMVGVGPKGEDSIVARVSIVNQFGKCIYDKYVKPTEKVTDYRTAVSGIRPQNINTGEDFKTVQKEVAEILKGRILVGHALKNDLKVLFLDHPQKKIRDTQRYKPFKERVKSSRPSLKLLCEKLLNVQVQTAEHCSVGTSSEHPALRSGFSPECCAFIPVKLSKLCLDTSSSDIVI</sequence>
<keyword evidence="4" id="KW-0540">Nuclease</keyword>
<evidence type="ECO:0000256" key="3">
    <source>
        <dbReference type="ARBA" id="ARBA00016937"/>
    </source>
</evidence>
<evidence type="ECO:0000256" key="1">
    <source>
        <dbReference type="ARBA" id="ARBA00004123"/>
    </source>
</evidence>
<feature type="compositionally biased region" description="Polar residues" evidence="8">
    <location>
        <begin position="204"/>
        <end position="218"/>
    </location>
</feature>
<dbReference type="InterPro" id="IPR013520">
    <property type="entry name" value="Ribonucl_H"/>
</dbReference>
<feature type="compositionally biased region" description="Pro residues" evidence="8">
    <location>
        <begin position="38"/>
        <end position="55"/>
    </location>
</feature>
<dbReference type="GO" id="GO:0008408">
    <property type="term" value="F:3'-5' exonuclease activity"/>
    <property type="evidence" value="ECO:0007669"/>
    <property type="project" value="InterPro"/>
</dbReference>
<evidence type="ECO:0000256" key="6">
    <source>
        <dbReference type="ARBA" id="ARBA00022839"/>
    </source>
</evidence>
<dbReference type="InterPro" id="IPR036397">
    <property type="entry name" value="RNaseH_sf"/>
</dbReference>
<feature type="compositionally biased region" description="Polar residues" evidence="8">
    <location>
        <begin position="236"/>
        <end position="245"/>
    </location>
</feature>
<dbReference type="PANTHER" id="PTHR12801">
    <property type="entry name" value="RNA EXONUCLEASE REXO1 / RECO3 FAMILY MEMBER-RELATED"/>
    <property type="match status" value="1"/>
</dbReference>
<comment type="subcellular location">
    <subcellularLocation>
        <location evidence="1">Nucleus</location>
    </subcellularLocation>
</comment>
<dbReference type="InterPro" id="IPR047021">
    <property type="entry name" value="REXO1/3/4-like"/>
</dbReference>